<sequence length="109" mass="12623">MWTRQHKQTKSGRLIVPALAVMFLSYFGFHAYHGEFGIYSKYRLEAQAVELQARLDSVRAQRMDVERRVQMLHDGSLEKDMLDEQARNALNMSHADELTIMRPSAQAIN</sequence>
<evidence type="ECO:0000313" key="3">
    <source>
        <dbReference type="EMBL" id="MBB6352525.1"/>
    </source>
</evidence>
<keyword evidence="2" id="KW-0472">Membrane</keyword>
<dbReference type="EMBL" id="JACHOU010000001">
    <property type="protein sequence ID" value="MBB6352525.1"/>
    <property type="molecule type" value="Genomic_DNA"/>
</dbReference>
<dbReference type="GO" id="GO:0051301">
    <property type="term" value="P:cell division"/>
    <property type="evidence" value="ECO:0007669"/>
    <property type="project" value="UniProtKB-KW"/>
</dbReference>
<protein>
    <submittedName>
        <fullName evidence="3">Cell division protein FtsB</fullName>
    </submittedName>
</protein>
<dbReference type="Proteomes" id="UP000536262">
    <property type="component" value="Unassembled WGS sequence"/>
</dbReference>
<evidence type="ECO:0000256" key="1">
    <source>
        <dbReference type="SAM" id="Coils"/>
    </source>
</evidence>
<keyword evidence="1" id="KW-0175">Coiled coil</keyword>
<dbReference type="Pfam" id="PF04977">
    <property type="entry name" value="DivIC"/>
    <property type="match status" value="1"/>
</dbReference>
<gene>
    <name evidence="3" type="ORF">GGR00_000277</name>
</gene>
<feature type="transmembrane region" description="Helical" evidence="2">
    <location>
        <begin position="12"/>
        <end position="32"/>
    </location>
</feature>
<feature type="coiled-coil region" evidence="1">
    <location>
        <begin position="41"/>
        <end position="68"/>
    </location>
</feature>
<keyword evidence="2" id="KW-1133">Transmembrane helix</keyword>
<keyword evidence="2" id="KW-0812">Transmembrane</keyword>
<keyword evidence="4" id="KW-1185">Reference proteome</keyword>
<organism evidence="3 4">
    <name type="scientific">Aminobacter aganoensis</name>
    <dbReference type="NCBI Taxonomy" id="83264"/>
    <lineage>
        <taxon>Bacteria</taxon>
        <taxon>Pseudomonadati</taxon>
        <taxon>Pseudomonadota</taxon>
        <taxon>Alphaproteobacteria</taxon>
        <taxon>Hyphomicrobiales</taxon>
        <taxon>Phyllobacteriaceae</taxon>
        <taxon>Aminobacter</taxon>
    </lineage>
</organism>
<accession>A0A7X0F3S3</accession>
<dbReference type="InterPro" id="IPR007060">
    <property type="entry name" value="FtsL/DivIC"/>
</dbReference>
<dbReference type="RefSeq" id="WP_055976970.1">
    <property type="nucleotide sequence ID" value="NZ_BAABEG010000001.1"/>
</dbReference>
<keyword evidence="3" id="KW-0132">Cell division</keyword>
<dbReference type="AlphaFoldDB" id="A0A7X0F3S3"/>
<reference evidence="3 4" key="1">
    <citation type="submission" date="2020-08" db="EMBL/GenBank/DDBJ databases">
        <title>Genomic Encyclopedia of Type Strains, Phase IV (KMG-IV): sequencing the most valuable type-strain genomes for metagenomic binning, comparative biology and taxonomic classification.</title>
        <authorList>
            <person name="Goeker M."/>
        </authorList>
    </citation>
    <scope>NUCLEOTIDE SEQUENCE [LARGE SCALE GENOMIC DNA]</scope>
    <source>
        <strain evidence="3 4">DSM 7051</strain>
    </source>
</reference>
<evidence type="ECO:0000256" key="2">
    <source>
        <dbReference type="SAM" id="Phobius"/>
    </source>
</evidence>
<comment type="caution">
    <text evidence="3">The sequence shown here is derived from an EMBL/GenBank/DDBJ whole genome shotgun (WGS) entry which is preliminary data.</text>
</comment>
<keyword evidence="3" id="KW-0131">Cell cycle</keyword>
<evidence type="ECO:0000313" key="4">
    <source>
        <dbReference type="Proteomes" id="UP000536262"/>
    </source>
</evidence>
<proteinExistence type="predicted"/>
<name>A0A7X0F3S3_9HYPH</name>